<name>A0A9W8QKC2_AKAMU</name>
<feature type="compositionally biased region" description="Basic and acidic residues" evidence="7">
    <location>
        <begin position="1"/>
        <end position="10"/>
    </location>
</feature>
<keyword evidence="5" id="KW-0804">Transcription</keyword>
<accession>A0A9W8QKC2</accession>
<dbReference type="PANTHER" id="PTHR31944:SF131">
    <property type="entry name" value="HEME-RESPONSIVE ZINC FINGER TRANSCRIPTION FACTOR HAP1"/>
    <property type="match status" value="1"/>
</dbReference>
<keyword evidence="1" id="KW-0479">Metal-binding</keyword>
<dbReference type="RefSeq" id="XP_056058084.1">
    <property type="nucleotide sequence ID" value="XM_056202539.1"/>
</dbReference>
<dbReference type="GO" id="GO:0008270">
    <property type="term" value="F:zinc ion binding"/>
    <property type="evidence" value="ECO:0007669"/>
    <property type="project" value="InterPro"/>
</dbReference>
<proteinExistence type="predicted"/>
<sequence length="193" mass="21376">MSSEPPEQHGSKRRRRPAKSCDACRARKVRCDQKTPCGPCTKSRSAPKCVYGPETVRLLSPDPTPEESGPVVGAVSHLSDAHRQPASTASDTADLEDLRRQLTYLQRRIDNLESKVEVRAANIISAPAPGLRVAPLAPKLRQTADKNRLFGANHWIHTVKHIYAGHIGAKDVELTFKTPKVNFTKIRQDMTKL</sequence>
<evidence type="ECO:0000256" key="2">
    <source>
        <dbReference type="ARBA" id="ARBA00022833"/>
    </source>
</evidence>
<dbReference type="PROSITE" id="PS50048">
    <property type="entry name" value="ZN2_CY6_FUNGAL_2"/>
    <property type="match status" value="1"/>
</dbReference>
<comment type="caution">
    <text evidence="9">The sequence shown here is derived from an EMBL/GenBank/DDBJ whole genome shotgun (WGS) entry which is preliminary data.</text>
</comment>
<feature type="domain" description="Zn(2)-C6 fungal-type" evidence="8">
    <location>
        <begin position="20"/>
        <end position="51"/>
    </location>
</feature>
<evidence type="ECO:0000256" key="1">
    <source>
        <dbReference type="ARBA" id="ARBA00022723"/>
    </source>
</evidence>
<protein>
    <recommendedName>
        <fullName evidence="8">Zn(2)-C6 fungal-type domain-containing protein</fullName>
    </recommendedName>
</protein>
<dbReference type="InterPro" id="IPR036864">
    <property type="entry name" value="Zn2-C6_fun-type_DNA-bd_sf"/>
</dbReference>
<keyword evidence="6" id="KW-0539">Nucleus</keyword>
<keyword evidence="10" id="KW-1185">Reference proteome</keyword>
<dbReference type="Proteomes" id="UP001144673">
    <property type="component" value="Chromosome 1"/>
</dbReference>
<feature type="region of interest" description="Disordered" evidence="7">
    <location>
        <begin position="1"/>
        <end position="21"/>
    </location>
</feature>
<dbReference type="AlphaFoldDB" id="A0A9W8QKC2"/>
<dbReference type="EMBL" id="JAJHUN010000001">
    <property type="protein sequence ID" value="KAJ4163169.1"/>
    <property type="molecule type" value="Genomic_DNA"/>
</dbReference>
<dbReference type="GeneID" id="80892072"/>
<dbReference type="InterPro" id="IPR001138">
    <property type="entry name" value="Zn2Cys6_DnaBD"/>
</dbReference>
<dbReference type="Gene3D" id="4.10.240.10">
    <property type="entry name" value="Zn(2)-C6 fungal-type DNA-binding domain"/>
    <property type="match status" value="1"/>
</dbReference>
<evidence type="ECO:0000256" key="5">
    <source>
        <dbReference type="ARBA" id="ARBA00023163"/>
    </source>
</evidence>
<keyword evidence="4" id="KW-0238">DNA-binding</keyword>
<dbReference type="GO" id="GO:0000978">
    <property type="term" value="F:RNA polymerase II cis-regulatory region sequence-specific DNA binding"/>
    <property type="evidence" value="ECO:0007669"/>
    <property type="project" value="TreeGrafter"/>
</dbReference>
<dbReference type="CDD" id="cd00067">
    <property type="entry name" value="GAL4"/>
    <property type="match status" value="1"/>
</dbReference>
<dbReference type="GO" id="GO:0001228">
    <property type="term" value="F:DNA-binding transcription activator activity, RNA polymerase II-specific"/>
    <property type="evidence" value="ECO:0007669"/>
    <property type="project" value="TreeGrafter"/>
</dbReference>
<dbReference type="PROSITE" id="PS00463">
    <property type="entry name" value="ZN2_CY6_FUNGAL_1"/>
    <property type="match status" value="1"/>
</dbReference>
<dbReference type="SMART" id="SM00066">
    <property type="entry name" value="GAL4"/>
    <property type="match status" value="1"/>
</dbReference>
<evidence type="ECO:0000313" key="10">
    <source>
        <dbReference type="Proteomes" id="UP001144673"/>
    </source>
</evidence>
<keyword evidence="3" id="KW-0805">Transcription regulation</keyword>
<reference evidence="9" key="1">
    <citation type="journal article" date="2023" name="Access Microbiol">
        <title>De-novo genome assembly for Akanthomyces muscarius, a biocontrol agent of insect agricultural pests.</title>
        <authorList>
            <person name="Erdos Z."/>
            <person name="Studholme D.J."/>
            <person name="Raymond B."/>
            <person name="Sharma M."/>
        </authorList>
    </citation>
    <scope>NUCLEOTIDE SEQUENCE</scope>
    <source>
        <strain evidence="9">Ve6</strain>
    </source>
</reference>
<gene>
    <name evidence="9" type="ORF">LMH87_004913</name>
</gene>
<evidence type="ECO:0000313" key="9">
    <source>
        <dbReference type="EMBL" id="KAJ4163169.1"/>
    </source>
</evidence>
<dbReference type="SUPFAM" id="SSF57701">
    <property type="entry name" value="Zn2/Cys6 DNA-binding domain"/>
    <property type="match status" value="1"/>
</dbReference>
<dbReference type="Pfam" id="PF00172">
    <property type="entry name" value="Zn_clus"/>
    <property type="match status" value="1"/>
</dbReference>
<dbReference type="PANTHER" id="PTHR31944">
    <property type="entry name" value="HEME-RESPONSIVE ZINC FINGER TRANSCRIPTION FACTOR HAP1"/>
    <property type="match status" value="1"/>
</dbReference>
<dbReference type="GO" id="GO:0005634">
    <property type="term" value="C:nucleus"/>
    <property type="evidence" value="ECO:0007669"/>
    <property type="project" value="TreeGrafter"/>
</dbReference>
<evidence type="ECO:0000256" key="7">
    <source>
        <dbReference type="SAM" id="MobiDB-lite"/>
    </source>
</evidence>
<dbReference type="InterPro" id="IPR051430">
    <property type="entry name" value="Fungal_TF_Env_Response"/>
</dbReference>
<keyword evidence="2" id="KW-0862">Zinc</keyword>
<evidence type="ECO:0000256" key="6">
    <source>
        <dbReference type="ARBA" id="ARBA00023242"/>
    </source>
</evidence>
<dbReference type="KEGG" id="amus:LMH87_004913"/>
<organism evidence="9 10">
    <name type="scientific">Akanthomyces muscarius</name>
    <name type="common">Entomopathogenic fungus</name>
    <name type="synonym">Lecanicillium muscarium</name>
    <dbReference type="NCBI Taxonomy" id="2231603"/>
    <lineage>
        <taxon>Eukaryota</taxon>
        <taxon>Fungi</taxon>
        <taxon>Dikarya</taxon>
        <taxon>Ascomycota</taxon>
        <taxon>Pezizomycotina</taxon>
        <taxon>Sordariomycetes</taxon>
        <taxon>Hypocreomycetidae</taxon>
        <taxon>Hypocreales</taxon>
        <taxon>Cordycipitaceae</taxon>
        <taxon>Akanthomyces</taxon>
    </lineage>
</organism>
<evidence type="ECO:0000256" key="3">
    <source>
        <dbReference type="ARBA" id="ARBA00023015"/>
    </source>
</evidence>
<evidence type="ECO:0000259" key="8">
    <source>
        <dbReference type="PROSITE" id="PS50048"/>
    </source>
</evidence>
<evidence type="ECO:0000256" key="4">
    <source>
        <dbReference type="ARBA" id="ARBA00023125"/>
    </source>
</evidence>